<dbReference type="GO" id="GO:0097550">
    <property type="term" value="C:transcription preinitiation complex"/>
    <property type="evidence" value="ECO:0007669"/>
    <property type="project" value="TreeGrafter"/>
</dbReference>
<gene>
    <name evidence="14" type="ORF">GNLVRS02_ARAD1C31042g</name>
</gene>
<keyword evidence="8" id="KW-0805">Transcription regulation</keyword>
<dbReference type="InterPro" id="IPR013137">
    <property type="entry name" value="Znf_TFIIB"/>
</dbReference>
<evidence type="ECO:0000259" key="13">
    <source>
        <dbReference type="SMART" id="SM00385"/>
    </source>
</evidence>
<dbReference type="PhylomeDB" id="A0A060T8R0"/>
<dbReference type="GO" id="GO:0016251">
    <property type="term" value="F:RNA polymerase II general transcription initiation factor activity"/>
    <property type="evidence" value="ECO:0007669"/>
    <property type="project" value="TreeGrafter"/>
</dbReference>
<evidence type="ECO:0000256" key="4">
    <source>
        <dbReference type="ARBA" id="ARBA00022723"/>
    </source>
</evidence>
<dbReference type="Gene3D" id="2.20.25.10">
    <property type="match status" value="1"/>
</dbReference>
<dbReference type="SUPFAM" id="SSF47954">
    <property type="entry name" value="Cyclin-like"/>
    <property type="match status" value="2"/>
</dbReference>
<dbReference type="InterPro" id="IPR013763">
    <property type="entry name" value="Cyclin-like_dom"/>
</dbReference>
<dbReference type="PANTHER" id="PTHR11618">
    <property type="entry name" value="TRANSCRIPTION INITIATION FACTOR IIB-RELATED"/>
    <property type="match status" value="1"/>
</dbReference>
<dbReference type="Pfam" id="PF00382">
    <property type="entry name" value="TFIIB"/>
    <property type="match status" value="2"/>
</dbReference>
<name>A0A060T8R0_BLAAD</name>
<feature type="compositionally biased region" description="Gly residues" evidence="12">
    <location>
        <begin position="95"/>
        <end position="104"/>
    </location>
</feature>
<keyword evidence="5" id="KW-0677">Repeat</keyword>
<feature type="domain" description="Cyclin-like" evidence="13">
    <location>
        <begin position="129"/>
        <end position="210"/>
    </location>
</feature>
<sequence length="339" mass="36326">MSVATEEPYHVNLNVTLMCPECRIMPPDIVERFSEGDMVCGNCGLVLGDRIVDTRSEWRTFSNDDQGNDDPSRVGDAGNPLLDGNQLDTIIAAGPPGGGPGSGAGRELTRAQSRSTHDRKDSALQSAFARITQMCEAFLLPKVVQDAAKEAYKLVHDDRKLKGKSQESIMAAAIFIACRHAGVARTFKEIWALTSVPKKEIGRTFKVMEKLLLSAGVKLTHGGAAADAGAGSQSGAEDLMRRFCSHLGLPAAVTKTAERIARRAKDEGTLAGRSPISVAAASIYMAAGLHGQAVPASKIAEKTGVSDGTIKTSYKFLWESRDKLVDPEWGLDMDKMPKV</sequence>
<dbReference type="SMART" id="SM00385">
    <property type="entry name" value="CYCLIN"/>
    <property type="match status" value="2"/>
</dbReference>
<dbReference type="Pfam" id="PF08271">
    <property type="entry name" value="Zn_Ribbon_TF"/>
    <property type="match status" value="1"/>
</dbReference>
<dbReference type="CDD" id="cd20551">
    <property type="entry name" value="CYCLIN_TFIIB_rpt1"/>
    <property type="match status" value="1"/>
</dbReference>
<dbReference type="GO" id="GO:0070897">
    <property type="term" value="P:transcription preinitiation complex assembly"/>
    <property type="evidence" value="ECO:0007669"/>
    <property type="project" value="InterPro"/>
</dbReference>
<dbReference type="FunFam" id="1.10.472.10:FF:000008">
    <property type="entry name" value="Transcription initiation factor IIB"/>
    <property type="match status" value="1"/>
</dbReference>
<evidence type="ECO:0000256" key="3">
    <source>
        <dbReference type="ARBA" id="ARBA00013932"/>
    </source>
</evidence>
<keyword evidence="7" id="KW-0862">Zinc</keyword>
<dbReference type="InterPro" id="IPR036915">
    <property type="entry name" value="Cyclin-like_sf"/>
</dbReference>
<evidence type="ECO:0000256" key="11">
    <source>
        <dbReference type="ARBA" id="ARBA00031706"/>
    </source>
</evidence>
<dbReference type="FunFam" id="2.20.25.10:FF:000036">
    <property type="entry name" value="Transcription initiation factor IIB"/>
    <property type="match status" value="1"/>
</dbReference>
<feature type="region of interest" description="Disordered" evidence="12">
    <location>
        <begin position="92"/>
        <end position="120"/>
    </location>
</feature>
<dbReference type="EMBL" id="HG937693">
    <property type="protein sequence ID" value="CDP35252.1"/>
    <property type="molecule type" value="Genomic_DNA"/>
</dbReference>
<keyword evidence="10" id="KW-0539">Nucleus</keyword>
<evidence type="ECO:0000256" key="1">
    <source>
        <dbReference type="ARBA" id="ARBA00004123"/>
    </source>
</evidence>
<dbReference type="InterPro" id="IPR023486">
    <property type="entry name" value="TFIIB_CS"/>
</dbReference>
<evidence type="ECO:0000256" key="10">
    <source>
        <dbReference type="ARBA" id="ARBA00023242"/>
    </source>
</evidence>
<evidence type="ECO:0000256" key="8">
    <source>
        <dbReference type="ARBA" id="ARBA00023015"/>
    </source>
</evidence>
<dbReference type="PANTHER" id="PTHR11618:SF13">
    <property type="entry name" value="TRANSCRIPTION INITIATION FACTOR IIB"/>
    <property type="match status" value="1"/>
</dbReference>
<comment type="subcellular location">
    <subcellularLocation>
        <location evidence="1">Nucleus</location>
    </subcellularLocation>
</comment>
<accession>A0A060T8R0</accession>
<dbReference type="InterPro" id="IPR000812">
    <property type="entry name" value="TFIIB"/>
</dbReference>
<dbReference type="PRINTS" id="PR00685">
    <property type="entry name" value="TIFACTORIIB"/>
</dbReference>
<dbReference type="PROSITE" id="PS00782">
    <property type="entry name" value="TFIIB"/>
    <property type="match status" value="2"/>
</dbReference>
<reference evidence="14" key="2">
    <citation type="submission" date="2014-06" db="EMBL/GenBank/DDBJ databases">
        <title>The complete genome of Blastobotrys (Arxula) adeninivorans LS3 - a yeast of biotechnological interest.</title>
        <authorList>
            <person name="Kunze G."/>
            <person name="Gaillardin C."/>
            <person name="Czernicka M."/>
            <person name="Durrens P."/>
            <person name="Martin T."/>
            <person name="Boer E."/>
            <person name="Gabaldon T."/>
            <person name="Cruz J."/>
            <person name="Talla E."/>
            <person name="Marck C."/>
            <person name="Goffeau A."/>
            <person name="Barbe V."/>
            <person name="Baret P."/>
            <person name="Baronian K."/>
            <person name="Beier S."/>
            <person name="Bleykasten C."/>
            <person name="Bode R."/>
            <person name="Casaregola S."/>
            <person name="Despons L."/>
            <person name="Fairhead C."/>
            <person name="Giersberg M."/>
            <person name="Gierski P."/>
            <person name="Hahnel U."/>
            <person name="Hartmann A."/>
            <person name="Jankowska D."/>
            <person name="Jubin C."/>
            <person name="Jung P."/>
            <person name="Lafontaine I."/>
            <person name="Leh-Louis V."/>
            <person name="Lemaire M."/>
            <person name="Marcet-Houben M."/>
            <person name="Mascher M."/>
            <person name="Morel G."/>
            <person name="Richard G.-F."/>
            <person name="Riechen J."/>
            <person name="Sacerdot C."/>
            <person name="Sarkar A."/>
            <person name="Savel G."/>
            <person name="Schacherer J."/>
            <person name="Sherman D."/>
            <person name="Straub M.-L."/>
            <person name="Stein N."/>
            <person name="Thierry A."/>
            <person name="Trautwein-Schult A."/>
            <person name="Westhof E."/>
            <person name="Worch S."/>
            <person name="Dujon B."/>
            <person name="Souciet J.-L."/>
            <person name="Wincker P."/>
            <person name="Scholz U."/>
            <person name="Neuveglise N."/>
        </authorList>
    </citation>
    <scope>NUCLEOTIDE SEQUENCE</scope>
    <source>
        <strain evidence="14">LS3</strain>
    </source>
</reference>
<feature type="region of interest" description="Disordered" evidence="12">
    <location>
        <begin position="60"/>
        <end position="80"/>
    </location>
</feature>
<dbReference type="GO" id="GO:0017025">
    <property type="term" value="F:TBP-class protein binding"/>
    <property type="evidence" value="ECO:0007669"/>
    <property type="project" value="InterPro"/>
</dbReference>
<evidence type="ECO:0000256" key="9">
    <source>
        <dbReference type="ARBA" id="ARBA00023163"/>
    </source>
</evidence>
<evidence type="ECO:0000256" key="2">
    <source>
        <dbReference type="ARBA" id="ARBA00010857"/>
    </source>
</evidence>
<feature type="domain" description="Cyclin-like" evidence="13">
    <location>
        <begin position="238"/>
        <end position="319"/>
    </location>
</feature>
<keyword evidence="6" id="KW-0863">Zinc-finger</keyword>
<organism evidence="14">
    <name type="scientific">Blastobotrys adeninivorans</name>
    <name type="common">Yeast</name>
    <name type="synonym">Arxula adeninivorans</name>
    <dbReference type="NCBI Taxonomy" id="409370"/>
    <lineage>
        <taxon>Eukaryota</taxon>
        <taxon>Fungi</taxon>
        <taxon>Dikarya</taxon>
        <taxon>Ascomycota</taxon>
        <taxon>Saccharomycotina</taxon>
        <taxon>Dipodascomycetes</taxon>
        <taxon>Dipodascales</taxon>
        <taxon>Trichomonascaceae</taxon>
        <taxon>Blastobotrys</taxon>
    </lineage>
</organism>
<evidence type="ECO:0000256" key="6">
    <source>
        <dbReference type="ARBA" id="ARBA00022771"/>
    </source>
</evidence>
<dbReference type="GO" id="GO:0008270">
    <property type="term" value="F:zinc ion binding"/>
    <property type="evidence" value="ECO:0007669"/>
    <property type="project" value="UniProtKB-KW"/>
</dbReference>
<dbReference type="InterPro" id="IPR013150">
    <property type="entry name" value="TFIIB_cyclin"/>
</dbReference>
<dbReference type="AlphaFoldDB" id="A0A060T8R0"/>
<comment type="similarity">
    <text evidence="2">Belongs to the TFIIB family.</text>
</comment>
<reference evidence="14" key="1">
    <citation type="submission" date="2014-02" db="EMBL/GenBank/DDBJ databases">
        <authorList>
            <person name="Genoscope - CEA"/>
        </authorList>
    </citation>
    <scope>NUCLEOTIDE SEQUENCE</scope>
    <source>
        <strain evidence="14">LS3</strain>
    </source>
</reference>
<evidence type="ECO:0000313" key="14">
    <source>
        <dbReference type="EMBL" id="CDP35252.1"/>
    </source>
</evidence>
<dbReference type="GO" id="GO:0006367">
    <property type="term" value="P:transcription initiation at RNA polymerase II promoter"/>
    <property type="evidence" value="ECO:0007669"/>
    <property type="project" value="TreeGrafter"/>
</dbReference>
<evidence type="ECO:0000256" key="5">
    <source>
        <dbReference type="ARBA" id="ARBA00022737"/>
    </source>
</evidence>
<dbReference type="Gene3D" id="1.10.472.10">
    <property type="entry name" value="Cyclin-like"/>
    <property type="match status" value="2"/>
</dbReference>
<keyword evidence="9" id="KW-0804">Transcription</keyword>
<evidence type="ECO:0000256" key="12">
    <source>
        <dbReference type="SAM" id="MobiDB-lite"/>
    </source>
</evidence>
<proteinExistence type="inferred from homology"/>
<evidence type="ECO:0000256" key="7">
    <source>
        <dbReference type="ARBA" id="ARBA00022833"/>
    </source>
</evidence>
<protein>
    <recommendedName>
        <fullName evidence="3">Transcription initiation factor IIB</fullName>
    </recommendedName>
    <alternativeName>
        <fullName evidence="11">General transcription factor TFIIB</fullName>
    </alternativeName>
</protein>
<dbReference type="GO" id="GO:0005634">
    <property type="term" value="C:nucleus"/>
    <property type="evidence" value="ECO:0007669"/>
    <property type="project" value="UniProtKB-SubCell"/>
</dbReference>
<dbReference type="SUPFAM" id="SSF57783">
    <property type="entry name" value="Zinc beta-ribbon"/>
    <property type="match status" value="1"/>
</dbReference>
<keyword evidence="4" id="KW-0479">Metal-binding</keyword>